<organism evidence="2 3">
    <name type="scientific">Methylocapsa palsarum</name>
    <dbReference type="NCBI Taxonomy" id="1612308"/>
    <lineage>
        <taxon>Bacteria</taxon>
        <taxon>Pseudomonadati</taxon>
        <taxon>Pseudomonadota</taxon>
        <taxon>Alphaproteobacteria</taxon>
        <taxon>Hyphomicrobiales</taxon>
        <taxon>Beijerinckiaceae</taxon>
        <taxon>Methylocapsa</taxon>
    </lineage>
</organism>
<accession>A0A1I3XE42</accession>
<proteinExistence type="predicted"/>
<gene>
    <name evidence="2" type="ORF">SAMN05444581_10361</name>
</gene>
<protein>
    <submittedName>
        <fullName evidence="2">Phasin protein</fullName>
    </submittedName>
</protein>
<evidence type="ECO:0000313" key="3">
    <source>
        <dbReference type="Proteomes" id="UP000198755"/>
    </source>
</evidence>
<dbReference type="STRING" id="1612308.SAMN05444581_10361"/>
<evidence type="ECO:0000259" key="1">
    <source>
        <dbReference type="Pfam" id="PF09361"/>
    </source>
</evidence>
<dbReference type="EMBL" id="FOSN01000003">
    <property type="protein sequence ID" value="SFK17817.1"/>
    <property type="molecule type" value="Genomic_DNA"/>
</dbReference>
<reference evidence="2 3" key="1">
    <citation type="submission" date="2016-10" db="EMBL/GenBank/DDBJ databases">
        <authorList>
            <person name="de Groot N.N."/>
        </authorList>
    </citation>
    <scope>NUCLEOTIDE SEQUENCE [LARGE SCALE GENOMIC DNA]</scope>
    <source>
        <strain evidence="2 3">NE2</strain>
    </source>
</reference>
<name>A0A1I3XE42_9HYPH</name>
<evidence type="ECO:0000313" key="2">
    <source>
        <dbReference type="EMBL" id="SFK17817.1"/>
    </source>
</evidence>
<dbReference type="Pfam" id="PF09361">
    <property type="entry name" value="Phasin_2"/>
    <property type="match status" value="1"/>
</dbReference>
<dbReference type="InterPro" id="IPR018968">
    <property type="entry name" value="Phasin"/>
</dbReference>
<keyword evidence="3" id="KW-1185">Reference proteome</keyword>
<dbReference type="OrthoDB" id="8447277at2"/>
<dbReference type="Proteomes" id="UP000198755">
    <property type="component" value="Unassembled WGS sequence"/>
</dbReference>
<sequence length="136" mass="14957">MTQQDERLSAGKTGMEEAVSGMAATTKNLQAFAGEVAQMSKESFEHATQTLEKLRGAHGVEEIVTIQTNFVKEAFEHAGQYTRRLGELMSTLPLEITKSYQEAWLKSVSTAIRSAEEVGQSAVSNVERFSDSVRKV</sequence>
<dbReference type="RefSeq" id="WP_091679114.1">
    <property type="nucleotide sequence ID" value="NZ_FOSN01000003.1"/>
</dbReference>
<feature type="domain" description="Phasin" evidence="1">
    <location>
        <begin position="10"/>
        <end position="102"/>
    </location>
</feature>
<dbReference type="AlphaFoldDB" id="A0A1I3XE42"/>